<dbReference type="InterPro" id="IPR002048">
    <property type="entry name" value="EF_hand_dom"/>
</dbReference>
<feature type="domain" description="EF-hand" evidence="1">
    <location>
        <begin position="216"/>
        <end position="251"/>
    </location>
</feature>
<dbReference type="InterPro" id="IPR018247">
    <property type="entry name" value="EF_Hand_1_Ca_BS"/>
</dbReference>
<organism evidence="2 3">
    <name type="scientific">Candidatus Obscuribacter phosphatis</name>
    <dbReference type="NCBI Taxonomy" id="1906157"/>
    <lineage>
        <taxon>Bacteria</taxon>
        <taxon>Bacillati</taxon>
        <taxon>Candidatus Melainabacteria</taxon>
        <taxon>Candidatus Obscuribacterales</taxon>
        <taxon>Candidatus Obscuribacteraceae</taxon>
        <taxon>Candidatus Obscuribacter</taxon>
    </lineage>
</organism>
<dbReference type="InterPro" id="IPR011992">
    <property type="entry name" value="EF-hand-dom_pair"/>
</dbReference>
<dbReference type="EMBL" id="JAFLCK010000013">
    <property type="protein sequence ID" value="MBN8660795.1"/>
    <property type="molecule type" value="Genomic_DNA"/>
</dbReference>
<comment type="caution">
    <text evidence="2">The sequence shown here is derived from an EMBL/GenBank/DDBJ whole genome shotgun (WGS) entry which is preliminary data.</text>
</comment>
<dbReference type="PROSITE" id="PS50222">
    <property type="entry name" value="EF_HAND_2"/>
    <property type="match status" value="1"/>
</dbReference>
<evidence type="ECO:0000313" key="2">
    <source>
        <dbReference type="EMBL" id="MBN8660795.1"/>
    </source>
</evidence>
<dbReference type="Proteomes" id="UP000664277">
    <property type="component" value="Unassembled WGS sequence"/>
</dbReference>
<dbReference type="PROSITE" id="PS00018">
    <property type="entry name" value="EF_HAND_1"/>
    <property type="match status" value="2"/>
</dbReference>
<evidence type="ECO:0000313" key="3">
    <source>
        <dbReference type="Proteomes" id="UP000664277"/>
    </source>
</evidence>
<gene>
    <name evidence="2" type="ORF">J0M35_10550</name>
</gene>
<name>A0A8J7PLD9_9BACT</name>
<proteinExistence type="predicted"/>
<evidence type="ECO:0000259" key="1">
    <source>
        <dbReference type="PROSITE" id="PS50222"/>
    </source>
</evidence>
<dbReference type="GO" id="GO:0005509">
    <property type="term" value="F:calcium ion binding"/>
    <property type="evidence" value="ECO:0007669"/>
    <property type="project" value="InterPro"/>
</dbReference>
<dbReference type="Pfam" id="PF13202">
    <property type="entry name" value="EF-hand_5"/>
    <property type="match status" value="1"/>
</dbReference>
<dbReference type="SUPFAM" id="SSF47473">
    <property type="entry name" value="EF-hand"/>
    <property type="match status" value="1"/>
</dbReference>
<reference evidence="2" key="1">
    <citation type="submission" date="2021-02" db="EMBL/GenBank/DDBJ databases">
        <title>Genome-Resolved Metagenomics of a Microbial Community Performing Photosynthetic Biological Nutrient Removal.</title>
        <authorList>
            <person name="Mcdaniel E.A."/>
        </authorList>
    </citation>
    <scope>NUCLEOTIDE SEQUENCE</scope>
    <source>
        <strain evidence="2">UWPOB_OBS1</strain>
    </source>
</reference>
<protein>
    <recommendedName>
        <fullName evidence="1">EF-hand domain-containing protein</fullName>
    </recommendedName>
</protein>
<dbReference type="Gene3D" id="1.10.238.10">
    <property type="entry name" value="EF-hand"/>
    <property type="match status" value="1"/>
</dbReference>
<dbReference type="AlphaFoldDB" id="A0A8J7PLD9"/>
<sequence>MDGVGASETSNDAFVFSHQDDAVASKLLEQTEFVEWNSIKPKVEESTPEVKLPAPTTAEPSELVIPPVSQPQPKEITLPENADLKEVTLPENADLKEITLPETTARVEDLGKWFLRFGDIYDTNGDGSLESKEIDTALSNAEKSPLVRDDKLYLESKAEEKFYLEVMSNGFYAVESSFNDEYGEVTKKDLETFSKWIELYENDLERLKEVAPDKYRDVNFLRNEFKQLDADGDGQITLPEIEQYADRDDLTDDQKKNAEALKGTEFYKIAFIDYSIRDQFFETFMVNKLFGRICQSNCVIRFIGHS</sequence>
<accession>A0A8J7PLD9</accession>